<dbReference type="OrthoDB" id="10001977at2759"/>
<dbReference type="EMBL" id="JAPDFW010000117">
    <property type="protein sequence ID" value="KAJ5068281.1"/>
    <property type="molecule type" value="Genomic_DNA"/>
</dbReference>
<dbReference type="AlphaFoldDB" id="A0A9Q0L900"/>
<dbReference type="PROSITE" id="PS51886">
    <property type="entry name" value="TLDC"/>
    <property type="match status" value="1"/>
</dbReference>
<dbReference type="SMART" id="SM00584">
    <property type="entry name" value="TLDc"/>
    <property type="match status" value="1"/>
</dbReference>
<evidence type="ECO:0000313" key="2">
    <source>
        <dbReference type="EMBL" id="KAJ5068281.1"/>
    </source>
</evidence>
<evidence type="ECO:0000313" key="3">
    <source>
        <dbReference type="Proteomes" id="UP001149090"/>
    </source>
</evidence>
<organism evidence="2 3">
    <name type="scientific">Anaeramoeba ignava</name>
    <name type="common">Anaerobic marine amoeba</name>
    <dbReference type="NCBI Taxonomy" id="1746090"/>
    <lineage>
        <taxon>Eukaryota</taxon>
        <taxon>Metamonada</taxon>
        <taxon>Anaeramoebidae</taxon>
        <taxon>Anaeramoeba</taxon>
    </lineage>
</organism>
<comment type="caution">
    <text evidence="2">The sequence shown here is derived from an EMBL/GenBank/DDBJ whole genome shotgun (WGS) entry which is preliminary data.</text>
</comment>
<reference evidence="2" key="1">
    <citation type="submission" date="2022-10" db="EMBL/GenBank/DDBJ databases">
        <title>Novel sulphate-reducing endosymbionts in the free-living metamonad Anaeramoeba.</title>
        <authorList>
            <person name="Jerlstrom-Hultqvist J."/>
            <person name="Cepicka I."/>
            <person name="Gallot-Lavallee L."/>
            <person name="Salas-Leiva D."/>
            <person name="Curtis B.A."/>
            <person name="Zahonova K."/>
            <person name="Pipaliya S."/>
            <person name="Dacks J."/>
            <person name="Roger A.J."/>
        </authorList>
    </citation>
    <scope>NUCLEOTIDE SEQUENCE</scope>
    <source>
        <strain evidence="2">BMAN</strain>
    </source>
</reference>
<gene>
    <name evidence="2" type="ORF">M0811_12393</name>
</gene>
<evidence type="ECO:0000259" key="1">
    <source>
        <dbReference type="PROSITE" id="PS51886"/>
    </source>
</evidence>
<dbReference type="Pfam" id="PF07534">
    <property type="entry name" value="TLD"/>
    <property type="match status" value="1"/>
</dbReference>
<keyword evidence="3" id="KW-1185">Reference proteome</keyword>
<protein>
    <recommendedName>
        <fullName evidence="1">TLDc domain-containing protein</fullName>
    </recommendedName>
</protein>
<feature type="domain" description="TLDc" evidence="1">
    <location>
        <begin position="1"/>
        <end position="180"/>
    </location>
</feature>
<sequence length="180" mass="20730">MKQKKEHLNLIKEWINDNEFFSKIKLGFSAKRDGFDSKIFHEKCDNQGKTLVIIKSKDNYICGGYTKVGWIEGKDYIYIADPDAFIFTIKNPKNYSPQKIPIKKENPDKSLYYVSNYGPTFGNGIDLGINTSNMNQGRSVYFGYWYVLPEGIKYGTEESNNFFAGHGGTWPIEEIECFLN</sequence>
<dbReference type="Proteomes" id="UP001149090">
    <property type="component" value="Unassembled WGS sequence"/>
</dbReference>
<proteinExistence type="predicted"/>
<name>A0A9Q0L900_ANAIG</name>
<dbReference type="InterPro" id="IPR006571">
    <property type="entry name" value="TLDc_dom"/>
</dbReference>
<accession>A0A9Q0L900</accession>